<organism evidence="4 5">
    <name type="scientific">Natrarchaeobaculum sulfurireducens</name>
    <dbReference type="NCBI Taxonomy" id="2044521"/>
    <lineage>
        <taxon>Archaea</taxon>
        <taxon>Methanobacteriati</taxon>
        <taxon>Methanobacteriota</taxon>
        <taxon>Stenosarchaea group</taxon>
        <taxon>Halobacteria</taxon>
        <taxon>Halobacteriales</taxon>
        <taxon>Natrialbaceae</taxon>
        <taxon>Natrarchaeobaculum</taxon>
    </lineage>
</organism>
<dbReference type="OrthoDB" id="206098at2157"/>
<evidence type="ECO:0000256" key="1">
    <source>
        <dbReference type="SAM" id="Coils"/>
    </source>
</evidence>
<reference evidence="5" key="1">
    <citation type="submission" date="2018-02" db="EMBL/GenBank/DDBJ databases">
        <title>Phenotypic and genomic properties of facultatively anaerobic sulfur-reducing natronoarchaea from hypersaline soda lakes.</title>
        <authorList>
            <person name="Sorokin D.Y."/>
            <person name="Kublanov I.V."/>
            <person name="Roman P."/>
            <person name="Sinninghe Damste J.S."/>
            <person name="Golyshin P.N."/>
            <person name="Rojo D."/>
            <person name="Ciordia S."/>
            <person name="Mena M.D.C."/>
            <person name="Ferrer M."/>
            <person name="Messina E."/>
            <person name="Smedile F."/>
            <person name="La Spada G."/>
            <person name="La Cono V."/>
            <person name="Yakimov M.M."/>
        </authorList>
    </citation>
    <scope>NUCLEOTIDE SEQUENCE [LARGE SCALE GENOMIC DNA]</scope>
    <source>
        <strain evidence="5">AArc-Mg</strain>
    </source>
</reference>
<dbReference type="InterPro" id="IPR009628">
    <property type="entry name" value="Phage_tape_measure_N"/>
</dbReference>
<dbReference type="EMBL" id="CP027033">
    <property type="protein sequence ID" value="AXR80784.1"/>
    <property type="molecule type" value="Genomic_DNA"/>
</dbReference>
<dbReference type="Pfam" id="PF06791">
    <property type="entry name" value="TMP_2"/>
    <property type="match status" value="1"/>
</dbReference>
<protein>
    <recommendedName>
        <fullName evidence="3">Bacteriophage tail tape measure N-terminal domain-containing protein</fullName>
    </recommendedName>
</protein>
<gene>
    <name evidence="4" type="ORF">AArcMg_0762</name>
</gene>
<keyword evidence="1" id="KW-0175">Coiled coil</keyword>
<feature type="domain" description="Bacteriophage tail tape measure N-terminal" evidence="3">
    <location>
        <begin position="47"/>
        <end position="152"/>
    </location>
</feature>
<feature type="coiled-coil region" evidence="1">
    <location>
        <begin position="557"/>
        <end position="611"/>
    </location>
</feature>
<dbReference type="AlphaFoldDB" id="A0A346PMN9"/>
<dbReference type="RefSeq" id="WP_117367558.1">
    <property type="nucleotide sequence ID" value="NZ_CP027033.1"/>
</dbReference>
<keyword evidence="5" id="KW-1185">Reference proteome</keyword>
<feature type="compositionally biased region" description="Low complexity" evidence="2">
    <location>
        <begin position="661"/>
        <end position="674"/>
    </location>
</feature>
<dbReference type="KEGG" id="nag:AArcMg_0762"/>
<feature type="region of interest" description="Disordered" evidence="2">
    <location>
        <begin position="652"/>
        <end position="717"/>
    </location>
</feature>
<dbReference type="GeneID" id="37641252"/>
<evidence type="ECO:0000256" key="2">
    <source>
        <dbReference type="SAM" id="MobiDB-lite"/>
    </source>
</evidence>
<dbReference type="Proteomes" id="UP000258613">
    <property type="component" value="Chromosome"/>
</dbReference>
<name>A0A346PMN9_9EURY</name>
<evidence type="ECO:0000259" key="3">
    <source>
        <dbReference type="Pfam" id="PF06791"/>
    </source>
</evidence>
<evidence type="ECO:0000313" key="4">
    <source>
        <dbReference type="EMBL" id="AXR80784.1"/>
    </source>
</evidence>
<sequence length="745" mass="77562">MSDYEFGGEIALDPSDYVAGAGEAADASADLVNSTESVEGGLFDLDPAGIAAGGALAGVGTAAQGLLDQTRDMRESLDRTATTMGISSDEANELARSMTDVTFSHEDAAATMDLLARQGVDSTEEMETLALAADNVADATGASAAEIADNLGPAVRGLDGEIGALEDNQDAFTTALRNTTLEAGELGRVLEQNAGDLGEMGLGSDEAALAIAEFSEETGATGRELRRNFAEAVREADGDIDQFAAETGVALDEVEGLAGELEGSTEITDEHAAAVEDNASTMDRFRARMDDAQLAASEYIAPINAVAPAAQAAGIGVMALSTANTAALVPSIGAVTAALGPLLPLIVGTGAAMTAAAVVWKRDIGGIQGRTETGVGYITDSLEWLVDGLGWAIDTASYILFDWQPQDTLADTRDEIARPINDVREMIPSNTEEATELATNAFMNWHPAGIVYTKREEILDALPIPDEWRERGEALVSSFGDGIRDAIPDATGAAEDMAGRIGDYLPSSDAERGPLSNLESRGGAIPETLADGVRANSDDLENSIEEMASGAVRGLTIDDAEDGLDEAITDLEAEYDELTEGGVALEDQEAAAELSSQIDDLRDERDELADAESIADVDTELLAGVALEQAEEDEREAQALAEVEALVQDELSGAAPDGMIAGPDGPDPTTGDGPAADRETGSTNASASPGQEGDDGFPSVEELTKAVSDAIDQELEGRSMRMELDINQREFRGVVEDIVDVYLDG</sequence>
<proteinExistence type="predicted"/>
<evidence type="ECO:0000313" key="5">
    <source>
        <dbReference type="Proteomes" id="UP000258613"/>
    </source>
</evidence>
<accession>A0A346PMN9</accession>